<dbReference type="Proteomes" id="UP000499080">
    <property type="component" value="Unassembled WGS sequence"/>
</dbReference>
<accession>A0A4Y2GNE2</accession>
<proteinExistence type="predicted"/>
<sequence>MLVGTAQTQVNKVFEIVEEWRLSENIYALRFDTTASKIGWKKGACVQLDNHLKRKLLFFASRYHVFKLSEGAAWKSVFGTSTSPDHTEFKQFQEKNGPHLKTARSN</sequence>
<gene>
    <name evidence="1" type="ORF">AVEN_13046_1</name>
</gene>
<name>A0A4Y2GNE2_ARAVE</name>
<protein>
    <submittedName>
        <fullName evidence="1">Uncharacterized protein</fullName>
    </submittedName>
</protein>
<dbReference type="OrthoDB" id="6380626at2759"/>
<keyword evidence="2" id="KW-1185">Reference proteome</keyword>
<dbReference type="AlphaFoldDB" id="A0A4Y2GNE2"/>
<dbReference type="EMBL" id="BGPR01001470">
    <property type="protein sequence ID" value="GBM54697.1"/>
    <property type="molecule type" value="Genomic_DNA"/>
</dbReference>
<evidence type="ECO:0000313" key="2">
    <source>
        <dbReference type="Proteomes" id="UP000499080"/>
    </source>
</evidence>
<organism evidence="1 2">
    <name type="scientific">Araneus ventricosus</name>
    <name type="common">Orbweaver spider</name>
    <name type="synonym">Epeira ventricosa</name>
    <dbReference type="NCBI Taxonomy" id="182803"/>
    <lineage>
        <taxon>Eukaryota</taxon>
        <taxon>Metazoa</taxon>
        <taxon>Ecdysozoa</taxon>
        <taxon>Arthropoda</taxon>
        <taxon>Chelicerata</taxon>
        <taxon>Arachnida</taxon>
        <taxon>Araneae</taxon>
        <taxon>Araneomorphae</taxon>
        <taxon>Entelegynae</taxon>
        <taxon>Araneoidea</taxon>
        <taxon>Araneidae</taxon>
        <taxon>Araneus</taxon>
    </lineage>
</organism>
<evidence type="ECO:0000313" key="1">
    <source>
        <dbReference type="EMBL" id="GBM54697.1"/>
    </source>
</evidence>
<comment type="caution">
    <text evidence="1">The sequence shown here is derived from an EMBL/GenBank/DDBJ whole genome shotgun (WGS) entry which is preliminary data.</text>
</comment>
<reference evidence="1 2" key="1">
    <citation type="journal article" date="2019" name="Sci. Rep.">
        <title>Orb-weaving spider Araneus ventricosus genome elucidates the spidroin gene catalogue.</title>
        <authorList>
            <person name="Kono N."/>
            <person name="Nakamura H."/>
            <person name="Ohtoshi R."/>
            <person name="Moran D.A.P."/>
            <person name="Shinohara A."/>
            <person name="Yoshida Y."/>
            <person name="Fujiwara M."/>
            <person name="Mori M."/>
            <person name="Tomita M."/>
            <person name="Arakawa K."/>
        </authorList>
    </citation>
    <scope>NUCLEOTIDE SEQUENCE [LARGE SCALE GENOMIC DNA]</scope>
</reference>